<dbReference type="GO" id="GO:0005576">
    <property type="term" value="C:extracellular region"/>
    <property type="evidence" value="ECO:0007669"/>
    <property type="project" value="UniProtKB-SubCell"/>
</dbReference>
<organism evidence="4 5">
    <name type="scientific">Callorhinchus milii</name>
    <name type="common">Ghost shark</name>
    <dbReference type="NCBI Taxonomy" id="7868"/>
    <lineage>
        <taxon>Eukaryota</taxon>
        <taxon>Metazoa</taxon>
        <taxon>Chordata</taxon>
        <taxon>Craniata</taxon>
        <taxon>Vertebrata</taxon>
        <taxon>Chondrichthyes</taxon>
        <taxon>Holocephali</taxon>
        <taxon>Chimaeriformes</taxon>
        <taxon>Callorhinchidae</taxon>
        <taxon>Callorhinchus</taxon>
    </lineage>
</organism>
<evidence type="ECO:0000313" key="5">
    <source>
        <dbReference type="Proteomes" id="UP000314986"/>
    </source>
</evidence>
<reference evidence="5" key="2">
    <citation type="journal article" date="2007" name="PLoS Biol.">
        <title>Survey sequencing and comparative analysis of the elephant shark (Callorhinchus milii) genome.</title>
        <authorList>
            <person name="Venkatesh B."/>
            <person name="Kirkness E.F."/>
            <person name="Loh Y.H."/>
            <person name="Halpern A.L."/>
            <person name="Lee A.P."/>
            <person name="Johnson J."/>
            <person name="Dandona N."/>
            <person name="Viswanathan L.D."/>
            <person name="Tay A."/>
            <person name="Venter J.C."/>
            <person name="Strausberg R.L."/>
            <person name="Brenner S."/>
        </authorList>
    </citation>
    <scope>NUCLEOTIDE SEQUENCE [LARGE SCALE GENOMIC DNA]</scope>
</reference>
<dbReference type="AlphaFoldDB" id="A0A4W3GA11"/>
<dbReference type="Ensembl" id="ENSCMIT00000000045.1">
    <property type="protein sequence ID" value="ENSCMIP00000000021.1"/>
    <property type="gene ID" value="ENSCMIG00000000041.1"/>
</dbReference>
<dbReference type="Proteomes" id="UP000314986">
    <property type="component" value="Unassembled WGS sequence"/>
</dbReference>
<evidence type="ECO:0000259" key="3">
    <source>
        <dbReference type="PROSITE" id="PS51233"/>
    </source>
</evidence>
<dbReference type="Pfam" id="PF00094">
    <property type="entry name" value="VWD"/>
    <property type="match status" value="1"/>
</dbReference>
<keyword evidence="2" id="KW-0964">Secreted</keyword>
<reference evidence="4" key="5">
    <citation type="submission" date="2025-09" db="UniProtKB">
        <authorList>
            <consortium name="Ensembl"/>
        </authorList>
    </citation>
    <scope>IDENTIFICATION</scope>
</reference>
<reference evidence="4" key="4">
    <citation type="submission" date="2025-08" db="UniProtKB">
        <authorList>
            <consortium name="Ensembl"/>
        </authorList>
    </citation>
    <scope>IDENTIFICATION</scope>
</reference>
<evidence type="ECO:0000256" key="1">
    <source>
        <dbReference type="ARBA" id="ARBA00004613"/>
    </source>
</evidence>
<proteinExistence type="predicted"/>
<feature type="domain" description="VWFD" evidence="3">
    <location>
        <begin position="1"/>
        <end position="71"/>
    </location>
</feature>
<dbReference type="InParanoid" id="A0A4W3GA11"/>
<sequence>MTVIWDKDTRFSVSLDATWKGKICGLCGNFNDNITDDLTTKGNSLVIKTLEFGNSWKSGHCEDIANQTSSC</sequence>
<dbReference type="STRING" id="7868.ENSCMIP00000000021"/>
<evidence type="ECO:0000256" key="2">
    <source>
        <dbReference type="ARBA" id="ARBA00022525"/>
    </source>
</evidence>
<dbReference type="PANTHER" id="PTHR47246:SF1">
    <property type="entry name" value="MUCIN-19"/>
    <property type="match status" value="1"/>
</dbReference>
<accession>A0A4W3GA11</accession>
<reference evidence="5" key="1">
    <citation type="journal article" date="2006" name="Science">
        <title>Ancient noncoding elements conserved in the human genome.</title>
        <authorList>
            <person name="Venkatesh B."/>
            <person name="Kirkness E.F."/>
            <person name="Loh Y.H."/>
            <person name="Halpern A.L."/>
            <person name="Lee A.P."/>
            <person name="Johnson J."/>
            <person name="Dandona N."/>
            <person name="Viswanathan L.D."/>
            <person name="Tay A."/>
            <person name="Venter J.C."/>
            <person name="Strausberg R.L."/>
            <person name="Brenner S."/>
        </authorList>
    </citation>
    <scope>NUCLEOTIDE SEQUENCE [LARGE SCALE GENOMIC DNA]</scope>
</reference>
<evidence type="ECO:0000313" key="4">
    <source>
        <dbReference type="Ensembl" id="ENSCMIP00000000021.1"/>
    </source>
</evidence>
<name>A0A4W3GA11_CALMI</name>
<dbReference type="PROSITE" id="PS51233">
    <property type="entry name" value="VWFD"/>
    <property type="match status" value="1"/>
</dbReference>
<reference evidence="5" key="3">
    <citation type="journal article" date="2014" name="Nature">
        <title>Elephant shark genome provides unique insights into gnathostome evolution.</title>
        <authorList>
            <consortium name="International Elephant Shark Genome Sequencing Consortium"/>
            <person name="Venkatesh B."/>
            <person name="Lee A.P."/>
            <person name="Ravi V."/>
            <person name="Maurya A.K."/>
            <person name="Lian M.M."/>
            <person name="Swann J.B."/>
            <person name="Ohta Y."/>
            <person name="Flajnik M.F."/>
            <person name="Sutoh Y."/>
            <person name="Kasahara M."/>
            <person name="Hoon S."/>
            <person name="Gangu V."/>
            <person name="Roy S.W."/>
            <person name="Irimia M."/>
            <person name="Korzh V."/>
            <person name="Kondrychyn I."/>
            <person name="Lim Z.W."/>
            <person name="Tay B.H."/>
            <person name="Tohari S."/>
            <person name="Kong K.W."/>
            <person name="Ho S."/>
            <person name="Lorente-Galdos B."/>
            <person name="Quilez J."/>
            <person name="Marques-Bonet T."/>
            <person name="Raney B.J."/>
            <person name="Ingham P.W."/>
            <person name="Tay A."/>
            <person name="Hillier L.W."/>
            <person name="Minx P."/>
            <person name="Boehm T."/>
            <person name="Wilson R.K."/>
            <person name="Brenner S."/>
            <person name="Warren W.C."/>
        </authorList>
    </citation>
    <scope>NUCLEOTIDE SEQUENCE [LARGE SCALE GENOMIC DNA]</scope>
</reference>
<dbReference type="PANTHER" id="PTHR47246">
    <property type="entry name" value="MUCIN-19"/>
    <property type="match status" value="1"/>
</dbReference>
<dbReference type="InterPro" id="IPR001846">
    <property type="entry name" value="VWF_type-D"/>
</dbReference>
<comment type="subcellular location">
    <subcellularLocation>
        <location evidence="1">Secreted</location>
    </subcellularLocation>
</comment>
<protein>
    <recommendedName>
        <fullName evidence="3">VWFD domain-containing protein</fullName>
    </recommendedName>
</protein>
<keyword evidence="5" id="KW-1185">Reference proteome</keyword>